<comment type="caution">
    <text evidence="2">The sequence shown here is derived from an EMBL/GenBank/DDBJ whole genome shotgun (WGS) entry which is preliminary data.</text>
</comment>
<dbReference type="RefSeq" id="WP_156867953.1">
    <property type="nucleotide sequence ID" value="NZ_WEIK01000026.1"/>
</dbReference>
<name>A0A7X3JTD2_9PSED</name>
<proteinExistence type="predicted"/>
<evidence type="ECO:0000259" key="1">
    <source>
        <dbReference type="Pfam" id="PF04002"/>
    </source>
</evidence>
<accession>A0A7X3JTD2</accession>
<dbReference type="InterPro" id="IPR025657">
    <property type="entry name" value="RadC_JAB"/>
</dbReference>
<dbReference type="Proteomes" id="UP000440965">
    <property type="component" value="Unassembled WGS sequence"/>
</dbReference>
<gene>
    <name evidence="2" type="ORF">F9Z43_23230</name>
</gene>
<sequence length="195" mass="22111">MDSKLICRFCNIDLALNADIALEKEMKCCNALTTSCCSYDSCAAPIIEADVIQAAQQVAMKRFMIGRSLAQPKQMITWLQRMLELHDDDTFILLLLNEEEKVFVTRELFRRDSKGSICSRELCKAVIEHNAAAVIIAHKKLTIHLKDSEERKIVIENTAKSLHITGCRMLDYVMVNTETGCVLADEKFRVTELPQ</sequence>
<feature type="domain" description="RadC-like JAB" evidence="1">
    <location>
        <begin position="70"/>
        <end position="182"/>
    </location>
</feature>
<evidence type="ECO:0000313" key="2">
    <source>
        <dbReference type="EMBL" id="MVF52160.1"/>
    </source>
</evidence>
<dbReference type="EMBL" id="WEIK01000026">
    <property type="protein sequence ID" value="MVF52160.1"/>
    <property type="molecule type" value="Genomic_DNA"/>
</dbReference>
<dbReference type="Gene3D" id="3.40.140.10">
    <property type="entry name" value="Cytidine Deaminase, domain 2"/>
    <property type="match status" value="1"/>
</dbReference>
<dbReference type="Pfam" id="PF04002">
    <property type="entry name" value="RadC"/>
    <property type="match status" value="1"/>
</dbReference>
<reference evidence="2 3" key="1">
    <citation type="submission" date="2019-10" db="EMBL/GenBank/DDBJ databases">
        <title>XDR Pseudomonas monteilii producing IMP-16 from LCR.</title>
        <authorList>
            <person name="Ballaben A."/>
            <person name="Doi Y."/>
        </authorList>
    </citation>
    <scope>NUCLEOTIDE SEQUENCE [LARGE SCALE GENOMIC DNA]</scope>
    <source>
        <strain evidence="2 3">597/14</strain>
    </source>
</reference>
<protein>
    <submittedName>
        <fullName evidence="2">DNA repair protein RadC</fullName>
    </submittedName>
</protein>
<dbReference type="AlphaFoldDB" id="A0A7X3JTD2"/>
<organism evidence="2 3">
    <name type="scientific">Pseudomonas monteilii</name>
    <dbReference type="NCBI Taxonomy" id="76759"/>
    <lineage>
        <taxon>Bacteria</taxon>
        <taxon>Pseudomonadati</taxon>
        <taxon>Pseudomonadota</taxon>
        <taxon>Gammaproteobacteria</taxon>
        <taxon>Pseudomonadales</taxon>
        <taxon>Pseudomonadaceae</taxon>
        <taxon>Pseudomonas</taxon>
    </lineage>
</organism>
<evidence type="ECO:0000313" key="3">
    <source>
        <dbReference type="Proteomes" id="UP000440965"/>
    </source>
</evidence>